<evidence type="ECO:0000313" key="6">
    <source>
        <dbReference type="EMBL" id="SCU86200.1"/>
    </source>
</evidence>
<accession>A0A1G4J8I0</accession>
<reference evidence="7" key="1">
    <citation type="submission" date="2016-03" db="EMBL/GenBank/DDBJ databases">
        <authorList>
            <person name="Devillers Hugo."/>
        </authorList>
    </citation>
    <scope>NUCLEOTIDE SEQUENCE [LARGE SCALE GENOMIC DNA]</scope>
</reference>
<dbReference type="InterPro" id="IPR013272">
    <property type="entry name" value="Vps72/YL1_C"/>
</dbReference>
<evidence type="ECO:0000256" key="1">
    <source>
        <dbReference type="ARBA" id="ARBA00004123"/>
    </source>
</evidence>
<organism evidence="6 7">
    <name type="scientific">Lachancea meyersii CBS 8951</name>
    <dbReference type="NCBI Taxonomy" id="1266667"/>
    <lineage>
        <taxon>Eukaryota</taxon>
        <taxon>Fungi</taxon>
        <taxon>Dikarya</taxon>
        <taxon>Ascomycota</taxon>
        <taxon>Saccharomycotina</taxon>
        <taxon>Saccharomycetes</taxon>
        <taxon>Saccharomycetales</taxon>
        <taxon>Saccharomycetaceae</taxon>
        <taxon>Lachancea</taxon>
    </lineage>
</organism>
<evidence type="ECO:0000259" key="5">
    <source>
        <dbReference type="SMART" id="SM00993"/>
    </source>
</evidence>
<feature type="domain" description="Vps72/YL1 C-terminal" evidence="5">
    <location>
        <begin position="76"/>
        <end position="105"/>
    </location>
</feature>
<dbReference type="PANTHER" id="PTHR31200:SF1">
    <property type="entry name" value="INO80 COMPLEX SUBUNIT C"/>
    <property type="match status" value="1"/>
</dbReference>
<keyword evidence="3" id="KW-0804">Transcription</keyword>
<evidence type="ECO:0000313" key="7">
    <source>
        <dbReference type="Proteomes" id="UP000191144"/>
    </source>
</evidence>
<dbReference type="AlphaFoldDB" id="A0A1G4J8I0"/>
<evidence type="ECO:0000256" key="2">
    <source>
        <dbReference type="ARBA" id="ARBA00023015"/>
    </source>
</evidence>
<dbReference type="PANTHER" id="PTHR31200">
    <property type="entry name" value="INO80 COMPLEX SUBUNIT C"/>
    <property type="match status" value="1"/>
</dbReference>
<name>A0A1G4J8I0_9SACH</name>
<dbReference type="OrthoDB" id="49520at2759"/>
<gene>
    <name evidence="6" type="ORF">LAME_0D04940G</name>
</gene>
<dbReference type="GO" id="GO:0006338">
    <property type="term" value="P:chromatin remodeling"/>
    <property type="evidence" value="ECO:0007669"/>
    <property type="project" value="InterPro"/>
</dbReference>
<dbReference type="Proteomes" id="UP000191144">
    <property type="component" value="Chromosome D"/>
</dbReference>
<protein>
    <submittedName>
        <fullName evidence="6">LAME_0D04940g1_1</fullName>
    </submittedName>
</protein>
<dbReference type="GO" id="GO:0031011">
    <property type="term" value="C:Ino80 complex"/>
    <property type="evidence" value="ECO:0007669"/>
    <property type="project" value="InterPro"/>
</dbReference>
<proteinExistence type="predicted"/>
<dbReference type="SMART" id="SM00993">
    <property type="entry name" value="YL1_C"/>
    <property type="match status" value="1"/>
</dbReference>
<dbReference type="EMBL" id="LT598482">
    <property type="protein sequence ID" value="SCU86200.1"/>
    <property type="molecule type" value="Genomic_DNA"/>
</dbReference>
<evidence type="ECO:0000256" key="4">
    <source>
        <dbReference type="ARBA" id="ARBA00023242"/>
    </source>
</evidence>
<dbReference type="Pfam" id="PF08265">
    <property type="entry name" value="YL1_C"/>
    <property type="match status" value="1"/>
</dbReference>
<sequence>MDKIDFLRAIAAENSTQGLNLKQSTWKKPHRRHKATRQLITDEWKRITNDAEKHKDKNLLTYFNVEAPPSVYPTKKYCDITGLKANYKSPGNGLRFCNSEVYSLVIKPMAPGVDQEYLKLRGDNVVLK</sequence>
<keyword evidence="2" id="KW-0805">Transcription regulation</keyword>
<evidence type="ECO:0000256" key="3">
    <source>
        <dbReference type="ARBA" id="ARBA00023163"/>
    </source>
</evidence>
<dbReference type="InterPro" id="IPR029525">
    <property type="entry name" value="INO80C/Ies6"/>
</dbReference>
<keyword evidence="4" id="KW-0539">Nucleus</keyword>
<keyword evidence="7" id="KW-1185">Reference proteome</keyword>
<comment type="subcellular location">
    <subcellularLocation>
        <location evidence="1">Nucleus</location>
    </subcellularLocation>
</comment>